<dbReference type="EMBL" id="JAUSUO010000016">
    <property type="protein sequence ID" value="MDQ0345441.1"/>
    <property type="molecule type" value="Genomic_DNA"/>
</dbReference>
<feature type="transmembrane region" description="Helical" evidence="2">
    <location>
        <begin position="45"/>
        <end position="63"/>
    </location>
</feature>
<feature type="region of interest" description="Disordered" evidence="1">
    <location>
        <begin position="1"/>
        <end position="34"/>
    </location>
</feature>
<keyword evidence="4" id="KW-1185">Reference proteome</keyword>
<keyword evidence="2" id="KW-0472">Membrane</keyword>
<feature type="compositionally biased region" description="Polar residues" evidence="1">
    <location>
        <begin position="17"/>
        <end position="32"/>
    </location>
</feature>
<keyword evidence="2" id="KW-1133">Transmembrane helix</keyword>
<comment type="caution">
    <text evidence="3">The sequence shown here is derived from an EMBL/GenBank/DDBJ whole genome shotgun (WGS) entry which is preliminary data.</text>
</comment>
<sequence length="64" mass="6689">MPSNIGTGISKPLTIEGTGSFSCSTPTSTDHSNPPMMHAIPAKRMLLAVFGSLTLLTIIITPSF</sequence>
<evidence type="ECO:0000313" key="3">
    <source>
        <dbReference type="EMBL" id="MDQ0345441.1"/>
    </source>
</evidence>
<name>A0ABU0DAK3_9BACI</name>
<reference evidence="3 4" key="1">
    <citation type="submission" date="2023-07" db="EMBL/GenBank/DDBJ databases">
        <title>Genomic Encyclopedia of Type Strains, Phase IV (KMG-IV): sequencing the most valuable type-strain genomes for metagenomic binning, comparative biology and taxonomic classification.</title>
        <authorList>
            <person name="Goeker M."/>
        </authorList>
    </citation>
    <scope>NUCLEOTIDE SEQUENCE [LARGE SCALE GENOMIC DNA]</scope>
    <source>
        <strain evidence="3 4">DSM 27848</strain>
    </source>
</reference>
<gene>
    <name evidence="3" type="ORF">J2S14_004297</name>
</gene>
<accession>A0ABU0DAK3</accession>
<evidence type="ECO:0000256" key="1">
    <source>
        <dbReference type="SAM" id="MobiDB-lite"/>
    </source>
</evidence>
<organism evidence="3 4">
    <name type="scientific">Lederbergia wuyishanensis</name>
    <dbReference type="NCBI Taxonomy" id="1347903"/>
    <lineage>
        <taxon>Bacteria</taxon>
        <taxon>Bacillati</taxon>
        <taxon>Bacillota</taxon>
        <taxon>Bacilli</taxon>
        <taxon>Bacillales</taxon>
        <taxon>Bacillaceae</taxon>
        <taxon>Lederbergia</taxon>
    </lineage>
</organism>
<evidence type="ECO:0000313" key="4">
    <source>
        <dbReference type="Proteomes" id="UP001232343"/>
    </source>
</evidence>
<protein>
    <submittedName>
        <fullName evidence="3">Uncharacterized protein</fullName>
    </submittedName>
</protein>
<dbReference type="RefSeq" id="WP_244683283.1">
    <property type="nucleotide sequence ID" value="NZ_JALIRM010000016.1"/>
</dbReference>
<proteinExistence type="predicted"/>
<dbReference type="Proteomes" id="UP001232343">
    <property type="component" value="Unassembled WGS sequence"/>
</dbReference>
<evidence type="ECO:0000256" key="2">
    <source>
        <dbReference type="SAM" id="Phobius"/>
    </source>
</evidence>
<keyword evidence="2" id="KW-0812">Transmembrane</keyword>